<proteinExistence type="predicted"/>
<dbReference type="Proteomes" id="UP000182373">
    <property type="component" value="Chromosome"/>
</dbReference>
<dbReference type="SUPFAM" id="SSF89360">
    <property type="entry name" value="HesB-like domain"/>
    <property type="match status" value="1"/>
</dbReference>
<dbReference type="EMBL" id="CP018191">
    <property type="protein sequence ID" value="APH54560.1"/>
    <property type="molecule type" value="Genomic_DNA"/>
</dbReference>
<evidence type="ECO:0000313" key="3">
    <source>
        <dbReference type="Proteomes" id="UP000182373"/>
    </source>
</evidence>
<dbReference type="NCBIfam" id="TIGR00049">
    <property type="entry name" value="iron-sulfur cluster assembly accessory protein"/>
    <property type="match status" value="1"/>
</dbReference>
<feature type="domain" description="Core" evidence="1">
    <location>
        <begin position="40"/>
        <end position="133"/>
    </location>
</feature>
<dbReference type="GO" id="GO:0051539">
    <property type="term" value="F:4 iron, 4 sulfur cluster binding"/>
    <property type="evidence" value="ECO:0007669"/>
    <property type="project" value="TreeGrafter"/>
</dbReference>
<dbReference type="NCBIfam" id="NF010147">
    <property type="entry name" value="PRK13623.1"/>
    <property type="match status" value="1"/>
</dbReference>
<name>A0AAC9P8U2_9PROT</name>
<sequence length="139" mass="14548">MQRRWKASCSQGFFAYFHSMDAFETSPDLSASGSTAGFGVSASAAARIAEVAQGQALRVSVLAGGCSGFQYQFALDGQRADDDIVIERDGAVVLVDPASLEFLAGAELDYKDALMGSHFTIRNPNATASCGCGTSFSVD</sequence>
<organism evidence="2 3">
    <name type="scientific">Granulibacter bethesdensis</name>
    <dbReference type="NCBI Taxonomy" id="364410"/>
    <lineage>
        <taxon>Bacteria</taxon>
        <taxon>Pseudomonadati</taxon>
        <taxon>Pseudomonadota</taxon>
        <taxon>Alphaproteobacteria</taxon>
        <taxon>Acetobacterales</taxon>
        <taxon>Acetobacteraceae</taxon>
        <taxon>Granulibacter</taxon>
    </lineage>
</organism>
<gene>
    <name evidence="2" type="ORF">GbCGDNIH9_1262</name>
</gene>
<dbReference type="PANTHER" id="PTHR43011:SF1">
    <property type="entry name" value="IRON-SULFUR CLUSTER ASSEMBLY 2 HOMOLOG, MITOCHONDRIAL"/>
    <property type="match status" value="1"/>
</dbReference>
<dbReference type="PROSITE" id="PS01152">
    <property type="entry name" value="HESB"/>
    <property type="match status" value="1"/>
</dbReference>
<dbReference type="AlphaFoldDB" id="A0AAC9P8U2"/>
<dbReference type="PANTHER" id="PTHR43011">
    <property type="entry name" value="IRON-SULFUR CLUSTER ASSEMBLY 2 HOMOLOG, MITOCHONDRIAL"/>
    <property type="match status" value="1"/>
</dbReference>
<evidence type="ECO:0000313" key="2">
    <source>
        <dbReference type="EMBL" id="APH54560.1"/>
    </source>
</evidence>
<dbReference type="Gene3D" id="2.60.300.12">
    <property type="entry name" value="HesB-like domain"/>
    <property type="match status" value="1"/>
</dbReference>
<dbReference type="InterPro" id="IPR000361">
    <property type="entry name" value="ATAP_core_dom"/>
</dbReference>
<dbReference type="GO" id="GO:0016226">
    <property type="term" value="P:iron-sulfur cluster assembly"/>
    <property type="evidence" value="ECO:0007669"/>
    <property type="project" value="InterPro"/>
</dbReference>
<evidence type="ECO:0000259" key="1">
    <source>
        <dbReference type="Pfam" id="PF01521"/>
    </source>
</evidence>
<accession>A0AAC9P8U2</accession>
<dbReference type="InterPro" id="IPR016092">
    <property type="entry name" value="ATAP"/>
</dbReference>
<dbReference type="Pfam" id="PF01521">
    <property type="entry name" value="Fe-S_biosyn"/>
    <property type="match status" value="1"/>
</dbReference>
<dbReference type="GO" id="GO:0005506">
    <property type="term" value="F:iron ion binding"/>
    <property type="evidence" value="ECO:0007669"/>
    <property type="project" value="TreeGrafter"/>
</dbReference>
<dbReference type="InterPro" id="IPR035903">
    <property type="entry name" value="HesB-like_dom_sf"/>
</dbReference>
<reference evidence="3" key="1">
    <citation type="submission" date="2016-11" db="EMBL/GenBank/DDBJ databases">
        <title>Comparative genomic and phenotypic analysis of Granulibacter bethesdensis clinical isolates from patients with chronic granulomatous disease.</title>
        <authorList>
            <person name="Zarember K.A."/>
            <person name="Porcella S.F."/>
            <person name="Chu J."/>
            <person name="Ding L."/>
            <person name="Dahlstrom E."/>
            <person name="Barbian K."/>
            <person name="Martens C."/>
            <person name="Sykora L."/>
            <person name="Kramer S."/>
            <person name="Pettinato A.M."/>
            <person name="Hong H."/>
            <person name="Wald G."/>
            <person name="Berg L.J."/>
            <person name="Rogge L.S."/>
            <person name="Greenberg D.E."/>
            <person name="Falcone E.L."/>
            <person name="Neves J.F."/>
            <person name="Simoes M.J."/>
            <person name="Casal M."/>
            <person name="Rodriguez-Lopez F.C."/>
            <person name="Zelazny A."/>
            <person name="Gallin J.I."/>
            <person name="Holland S.M."/>
        </authorList>
    </citation>
    <scope>NUCLEOTIDE SEQUENCE [LARGE SCALE GENOMIC DNA]</scope>
    <source>
        <strain evidence="3">NIH9.1</strain>
    </source>
</reference>
<dbReference type="GO" id="GO:0051537">
    <property type="term" value="F:2 iron, 2 sulfur cluster binding"/>
    <property type="evidence" value="ECO:0007669"/>
    <property type="project" value="TreeGrafter"/>
</dbReference>
<dbReference type="InterPro" id="IPR017870">
    <property type="entry name" value="FeS_cluster_insertion_CS"/>
</dbReference>
<protein>
    <submittedName>
        <fullName evidence="2">Iron-sulfur cluster assembly protein sufA</fullName>
    </submittedName>
</protein>